<dbReference type="Proteomes" id="UP000003330">
    <property type="component" value="Unassembled WGS sequence"/>
</dbReference>
<dbReference type="OrthoDB" id="2293709at2"/>
<comment type="caution">
    <text evidence="7">The sequence shown here is derived from an EMBL/GenBank/DDBJ whole genome shotgun (WGS) entry which is preliminary data.</text>
</comment>
<evidence type="ECO:0000313" key="8">
    <source>
        <dbReference type="Proteomes" id="UP000003330"/>
    </source>
</evidence>
<dbReference type="eggNOG" id="ENOG5032TUR">
    <property type="taxonomic scope" value="Bacteria"/>
</dbReference>
<keyword evidence="8" id="KW-1185">Reference proteome</keyword>
<evidence type="ECO:0000256" key="2">
    <source>
        <dbReference type="ARBA" id="ARBA00022475"/>
    </source>
</evidence>
<feature type="transmembrane region" description="Helical" evidence="6">
    <location>
        <begin position="235"/>
        <end position="257"/>
    </location>
</feature>
<gene>
    <name evidence="7" type="ORF">STRIC_0743</name>
</gene>
<organism evidence="7 8">
    <name type="scientific">Streptococcus ictaluri 707-05</name>
    <dbReference type="NCBI Taxonomy" id="764299"/>
    <lineage>
        <taxon>Bacteria</taxon>
        <taxon>Bacillati</taxon>
        <taxon>Bacillota</taxon>
        <taxon>Bacilli</taxon>
        <taxon>Lactobacillales</taxon>
        <taxon>Streptococcaceae</taxon>
        <taxon>Streptococcus</taxon>
    </lineage>
</organism>
<keyword evidence="3 6" id="KW-0812">Transmembrane</keyword>
<feature type="transmembrane region" description="Helical" evidence="6">
    <location>
        <begin position="43"/>
        <end position="65"/>
    </location>
</feature>
<evidence type="ECO:0000256" key="3">
    <source>
        <dbReference type="ARBA" id="ARBA00022692"/>
    </source>
</evidence>
<protein>
    <submittedName>
        <fullName evidence="7">Transporter, major facilitator family protein</fullName>
    </submittedName>
</protein>
<dbReference type="PANTHER" id="PTHR23513:SF6">
    <property type="entry name" value="MAJOR FACILITATOR SUPERFAMILY ASSOCIATED DOMAIN-CONTAINING PROTEIN"/>
    <property type="match status" value="1"/>
</dbReference>
<dbReference type="SUPFAM" id="SSF103473">
    <property type="entry name" value="MFS general substrate transporter"/>
    <property type="match status" value="1"/>
</dbReference>
<evidence type="ECO:0000256" key="4">
    <source>
        <dbReference type="ARBA" id="ARBA00022989"/>
    </source>
</evidence>
<comment type="subcellular location">
    <subcellularLocation>
        <location evidence="1">Cell membrane</location>
        <topology evidence="1">Multi-pass membrane protein</topology>
    </subcellularLocation>
</comment>
<dbReference type="GO" id="GO:0022857">
    <property type="term" value="F:transmembrane transporter activity"/>
    <property type="evidence" value="ECO:0007669"/>
    <property type="project" value="InterPro"/>
</dbReference>
<name>G5JZN0_9STRE</name>
<feature type="transmembrane region" description="Helical" evidence="6">
    <location>
        <begin position="306"/>
        <end position="326"/>
    </location>
</feature>
<feature type="transmembrane region" description="Helical" evidence="6">
    <location>
        <begin position="148"/>
        <end position="166"/>
    </location>
</feature>
<sequence>MKRVIGNRLFMVTFLADLLSNFGDVLYYLALMNYVLQLPQAKLAISLVSLSESLPLLTRLLMGILGDQTRNKIDTILATQVFRGVLYLGMGILMGFKPALWVLIVAVVVNFLSDLSGQYENALYIPLSLRIVPEEDREAMFAFRQGTSSAFGMLFQTSSALLIGLLSYRNLAFINAGTFLVSSLLMIGIRSSLKALVKKRPLTLSDSGKLKGKGMPAQILQRLQSSYRLLDRVPFLKSSIVTIVILNALLASFDALLMLSMKEDARFRVFNPATTLAIFSMLTTLGTIIGSAVTTTLAKRISLEKLLVMTTFSPFFIFMGFYLISFPRCKMKCNKKDMFV</sequence>
<dbReference type="AlphaFoldDB" id="G5JZN0"/>
<keyword evidence="2" id="KW-1003">Cell membrane</keyword>
<accession>G5JZN0</accession>
<dbReference type="EMBL" id="AEUX02000001">
    <property type="protein sequence ID" value="EHI70724.1"/>
    <property type="molecule type" value="Genomic_DNA"/>
</dbReference>
<feature type="transmembrane region" description="Helical" evidence="6">
    <location>
        <begin position="173"/>
        <end position="193"/>
    </location>
</feature>
<dbReference type="RefSeq" id="WP_008086966.1">
    <property type="nucleotide sequence ID" value="NZ_AEUX02000001.1"/>
</dbReference>
<dbReference type="Gene3D" id="1.20.1250.20">
    <property type="entry name" value="MFS general substrate transporter like domains"/>
    <property type="match status" value="1"/>
</dbReference>
<evidence type="ECO:0000256" key="1">
    <source>
        <dbReference type="ARBA" id="ARBA00004651"/>
    </source>
</evidence>
<feature type="transmembrane region" description="Helical" evidence="6">
    <location>
        <begin position="269"/>
        <end position="294"/>
    </location>
</feature>
<evidence type="ECO:0000256" key="5">
    <source>
        <dbReference type="ARBA" id="ARBA00023136"/>
    </source>
</evidence>
<reference evidence="7 8" key="1">
    <citation type="journal article" date="2014" name="Int. J. Syst. Evol. Microbiol.">
        <title>Phylogenomics and the dynamic genome evolution of the genus Streptococcus.</title>
        <authorList>
            <consortium name="The Broad Institute Genome Sequencing Platform"/>
            <person name="Richards V.P."/>
            <person name="Palmer S.R."/>
            <person name="Pavinski Bitar P.D."/>
            <person name="Qin X."/>
            <person name="Weinstock G.M."/>
            <person name="Highlander S.K."/>
            <person name="Town C.D."/>
            <person name="Burne R.A."/>
            <person name="Stanhope M.J."/>
        </authorList>
    </citation>
    <scope>NUCLEOTIDE SEQUENCE [LARGE SCALE GENOMIC DNA]</scope>
    <source>
        <strain evidence="7 8">707-05</strain>
    </source>
</reference>
<dbReference type="InterPro" id="IPR011701">
    <property type="entry name" value="MFS"/>
</dbReference>
<feature type="transmembrane region" description="Helical" evidence="6">
    <location>
        <begin position="9"/>
        <end position="31"/>
    </location>
</feature>
<dbReference type="STRING" id="764299.STRIC_0743"/>
<dbReference type="GO" id="GO:0005886">
    <property type="term" value="C:plasma membrane"/>
    <property type="evidence" value="ECO:0007669"/>
    <property type="project" value="UniProtKB-SubCell"/>
</dbReference>
<dbReference type="InterPro" id="IPR036259">
    <property type="entry name" value="MFS_trans_sf"/>
</dbReference>
<evidence type="ECO:0000256" key="6">
    <source>
        <dbReference type="SAM" id="Phobius"/>
    </source>
</evidence>
<feature type="transmembrane region" description="Helical" evidence="6">
    <location>
        <begin position="85"/>
        <end position="112"/>
    </location>
</feature>
<dbReference type="Pfam" id="PF07690">
    <property type="entry name" value="MFS_1"/>
    <property type="match status" value="1"/>
</dbReference>
<keyword evidence="5 6" id="KW-0472">Membrane</keyword>
<proteinExistence type="predicted"/>
<evidence type="ECO:0000313" key="7">
    <source>
        <dbReference type="EMBL" id="EHI70724.1"/>
    </source>
</evidence>
<dbReference type="PANTHER" id="PTHR23513">
    <property type="entry name" value="INTEGRAL MEMBRANE EFFLUX PROTEIN-RELATED"/>
    <property type="match status" value="1"/>
</dbReference>
<keyword evidence="4 6" id="KW-1133">Transmembrane helix</keyword>